<protein>
    <submittedName>
        <fullName evidence="3">Malonyl-CoA decarboxylase</fullName>
    </submittedName>
</protein>
<dbReference type="Gene3D" id="1.20.140.90">
    <property type="entry name" value="Malonyl-CoA decarboxylase, oligemerization domain"/>
    <property type="match status" value="1"/>
</dbReference>
<accession>A0A975RYK3</accession>
<dbReference type="Gene3D" id="3.40.630.150">
    <property type="entry name" value="Malonyl-CoA decarboxylase, catalytic domain"/>
    <property type="match status" value="1"/>
</dbReference>
<reference evidence="3 4" key="1">
    <citation type="submission" date="2021-06" db="EMBL/GenBank/DDBJ databases">
        <title>Bradyrhizobium sp. S2-11-4 Genome sequencing.</title>
        <authorList>
            <person name="Jin L."/>
        </authorList>
    </citation>
    <scope>NUCLEOTIDE SEQUENCE [LARGE SCALE GENOMIC DNA]</scope>
    <source>
        <strain evidence="3 4">S2-11-4</strain>
    </source>
</reference>
<gene>
    <name evidence="3" type="ORF">KMZ93_06370</name>
</gene>
<dbReference type="RefSeq" id="WP_215605267.1">
    <property type="nucleotide sequence ID" value="NZ_CP076136.1"/>
</dbReference>
<feature type="domain" description="Malonyl-CoA decarboxylase C-terminal" evidence="1">
    <location>
        <begin position="169"/>
        <end position="410"/>
    </location>
</feature>
<dbReference type="GO" id="GO:0006633">
    <property type="term" value="P:fatty acid biosynthetic process"/>
    <property type="evidence" value="ECO:0007669"/>
    <property type="project" value="InterPro"/>
</dbReference>
<dbReference type="InterPro" id="IPR038351">
    <property type="entry name" value="MCD_N_sf"/>
</dbReference>
<evidence type="ECO:0000313" key="4">
    <source>
        <dbReference type="Proteomes" id="UP000676951"/>
    </source>
</evidence>
<dbReference type="Pfam" id="PF17408">
    <property type="entry name" value="MCD_N"/>
    <property type="match status" value="1"/>
</dbReference>
<dbReference type="EMBL" id="CP076136">
    <property type="protein sequence ID" value="QWG24524.1"/>
    <property type="molecule type" value="Genomic_DNA"/>
</dbReference>
<evidence type="ECO:0000259" key="1">
    <source>
        <dbReference type="Pfam" id="PF05292"/>
    </source>
</evidence>
<dbReference type="PANTHER" id="PTHR28641:SF1">
    <property type="entry name" value="MALONYL-COA DECARBOXYLASE, MITOCHONDRIAL"/>
    <property type="match status" value="1"/>
</dbReference>
<organism evidence="3 4">
    <name type="scientific">Bradyrhizobium sediminis</name>
    <dbReference type="NCBI Taxonomy" id="2840469"/>
    <lineage>
        <taxon>Bacteria</taxon>
        <taxon>Pseudomonadati</taxon>
        <taxon>Pseudomonadota</taxon>
        <taxon>Alphaproteobacteria</taxon>
        <taxon>Hyphomicrobiales</taxon>
        <taxon>Nitrobacteraceae</taxon>
        <taxon>Bradyrhizobium</taxon>
    </lineage>
</organism>
<sequence>MSSNAFFSDLLASISERGRTLLRRGGPSDAKQDASELNQLCEAVLSGRGEASGTAMAREVLDRYRQLDDAGRLSFFETLARDYGPDRERLAQAIEAWRSQPSDEDASDLHFASEPRRQELIRRLNRAPGGTSELVALRADLLRLMNGHKDLAAVDRDAVHLLSSWFNRGFLVLRRIDWQTPANILEQIIRYEAVHEIRDWDDLRRRIDPVDRRCYAFFHPALVDEPLIFVEVALTETIPAAIAPLLAEDRPLVPVERARTAVFYSISNTQRGLGGISFGSFLIKQVVEELRRELPKLENFVTLSPVPGFVTWLKQGNDVPVTDEERALLENLDRPDWFEDAELASKLRAVLEPLAAYYFLKARTPKGRLIDSVARFHLGNGARLERIDWLGDLSPKGLRESAGIMVNYLYRLEDIEKNHEAYANQGEVAASSAVKKLLKTEGRRLLDMRLS</sequence>
<proteinExistence type="predicted"/>
<keyword evidence="4" id="KW-1185">Reference proteome</keyword>
<dbReference type="InterPro" id="IPR042303">
    <property type="entry name" value="Malonyl_CoA_deC_C_sf"/>
</dbReference>
<evidence type="ECO:0000259" key="2">
    <source>
        <dbReference type="Pfam" id="PF17408"/>
    </source>
</evidence>
<dbReference type="AlphaFoldDB" id="A0A975RYK3"/>
<dbReference type="GO" id="GO:0050080">
    <property type="term" value="F:malonyl-CoA decarboxylase activity"/>
    <property type="evidence" value="ECO:0007669"/>
    <property type="project" value="InterPro"/>
</dbReference>
<dbReference type="Proteomes" id="UP000676951">
    <property type="component" value="Chromosome"/>
</dbReference>
<feature type="domain" description="Malonyl-CoA decarboxylase N-terminal" evidence="2">
    <location>
        <begin position="83"/>
        <end position="166"/>
    </location>
</feature>
<dbReference type="PANTHER" id="PTHR28641">
    <property type="match status" value="1"/>
</dbReference>
<dbReference type="Pfam" id="PF05292">
    <property type="entry name" value="MCD"/>
    <property type="match status" value="1"/>
</dbReference>
<dbReference type="InterPro" id="IPR007956">
    <property type="entry name" value="Malonyl_CoA_deC_C"/>
</dbReference>
<dbReference type="InterPro" id="IPR035372">
    <property type="entry name" value="MCD_N"/>
</dbReference>
<evidence type="ECO:0000313" key="3">
    <source>
        <dbReference type="EMBL" id="QWG24524.1"/>
    </source>
</evidence>
<name>A0A975RYK3_9BRAD</name>
<dbReference type="InterPro" id="IPR038917">
    <property type="entry name" value="Malonyl_CoA_deC"/>
</dbReference>